<proteinExistence type="predicted"/>
<evidence type="ECO:0000313" key="2">
    <source>
        <dbReference type="Proteomes" id="UP000465609"/>
    </source>
</evidence>
<keyword evidence="2" id="KW-1185">Reference proteome</keyword>
<dbReference type="Proteomes" id="UP000465609">
    <property type="component" value="Chromosome"/>
</dbReference>
<dbReference type="EMBL" id="AP022577">
    <property type="protein sequence ID" value="BBX84097.1"/>
    <property type="molecule type" value="Genomic_DNA"/>
</dbReference>
<reference evidence="1 2" key="1">
    <citation type="journal article" date="2019" name="Emerg. Microbes Infect.">
        <title>Comprehensive subspecies identification of 175 nontuberculous mycobacteria species based on 7547 genomic profiles.</title>
        <authorList>
            <person name="Matsumoto Y."/>
            <person name="Kinjo T."/>
            <person name="Motooka D."/>
            <person name="Nabeya D."/>
            <person name="Jung N."/>
            <person name="Uechi K."/>
            <person name="Horii T."/>
            <person name="Iida T."/>
            <person name="Fujita J."/>
            <person name="Nakamura S."/>
        </authorList>
    </citation>
    <scope>NUCLEOTIDE SEQUENCE [LARGE SCALE GENOMIC DNA]</scope>
    <source>
        <strain evidence="1 2">JCM 15296</strain>
    </source>
</reference>
<protein>
    <submittedName>
        <fullName evidence="1">Uncharacterized protein</fullName>
    </submittedName>
</protein>
<organism evidence="1 2">
    <name type="scientific">Mycolicibacterium aubagnense</name>
    <dbReference type="NCBI Taxonomy" id="319707"/>
    <lineage>
        <taxon>Bacteria</taxon>
        <taxon>Bacillati</taxon>
        <taxon>Actinomycetota</taxon>
        <taxon>Actinomycetes</taxon>
        <taxon>Mycobacteriales</taxon>
        <taxon>Mycobacteriaceae</taxon>
        <taxon>Mycolicibacterium</taxon>
    </lineage>
</organism>
<evidence type="ECO:0000313" key="1">
    <source>
        <dbReference type="EMBL" id="BBX84097.1"/>
    </source>
</evidence>
<gene>
    <name evidence="1" type="ORF">MAUB_19700</name>
</gene>
<name>A0ABM7IB04_9MYCO</name>
<accession>A0ABM7IB04</accession>
<sequence>MVAIDGGLARLRSRFDLRLLRWRERIARQREQLATGTESGRPDSKRAAQPYFHGQHECLFRDAAMQREMYRL</sequence>